<name>A0A4R9A051_9MICO</name>
<feature type="transmembrane region" description="Helical" evidence="5">
    <location>
        <begin position="72"/>
        <end position="92"/>
    </location>
</feature>
<dbReference type="GO" id="GO:0016020">
    <property type="term" value="C:membrane"/>
    <property type="evidence" value="ECO:0007669"/>
    <property type="project" value="UniProtKB-SubCell"/>
</dbReference>
<dbReference type="AlphaFoldDB" id="A0A4R9A051"/>
<comment type="subcellular location">
    <subcellularLocation>
        <location evidence="1">Membrane</location>
        <topology evidence="1">Multi-pass membrane protein</topology>
    </subcellularLocation>
</comment>
<dbReference type="Proteomes" id="UP000297447">
    <property type="component" value="Unassembled WGS sequence"/>
</dbReference>
<proteinExistence type="predicted"/>
<feature type="transmembrane region" description="Helical" evidence="5">
    <location>
        <begin position="407"/>
        <end position="423"/>
    </location>
</feature>
<keyword evidence="8" id="KW-1185">Reference proteome</keyword>
<dbReference type="InterPro" id="IPR051533">
    <property type="entry name" value="WaaL-like"/>
</dbReference>
<feature type="domain" description="O-antigen ligase-related" evidence="6">
    <location>
        <begin position="232"/>
        <end position="356"/>
    </location>
</feature>
<evidence type="ECO:0000256" key="2">
    <source>
        <dbReference type="ARBA" id="ARBA00022692"/>
    </source>
</evidence>
<feature type="transmembrane region" description="Helical" evidence="5">
    <location>
        <begin position="382"/>
        <end position="401"/>
    </location>
</feature>
<gene>
    <name evidence="7" type="ORF">E3T55_10650</name>
</gene>
<feature type="transmembrane region" description="Helical" evidence="5">
    <location>
        <begin position="193"/>
        <end position="215"/>
    </location>
</feature>
<evidence type="ECO:0000256" key="5">
    <source>
        <dbReference type="SAM" id="Phobius"/>
    </source>
</evidence>
<dbReference type="Pfam" id="PF04932">
    <property type="entry name" value="Wzy_C"/>
    <property type="match status" value="1"/>
</dbReference>
<organism evidence="7 8">
    <name type="scientific">Cryobacterium frigoriphilum</name>
    <dbReference type="NCBI Taxonomy" id="1259150"/>
    <lineage>
        <taxon>Bacteria</taxon>
        <taxon>Bacillati</taxon>
        <taxon>Actinomycetota</taxon>
        <taxon>Actinomycetes</taxon>
        <taxon>Micrococcales</taxon>
        <taxon>Microbacteriaceae</taxon>
        <taxon>Cryobacterium</taxon>
    </lineage>
</organism>
<keyword evidence="7" id="KW-0436">Ligase</keyword>
<dbReference type="PANTHER" id="PTHR37422:SF13">
    <property type="entry name" value="LIPOPOLYSACCHARIDE BIOSYNTHESIS PROTEIN PA4999-RELATED"/>
    <property type="match status" value="1"/>
</dbReference>
<evidence type="ECO:0000259" key="6">
    <source>
        <dbReference type="Pfam" id="PF04932"/>
    </source>
</evidence>
<accession>A0A4R9A051</accession>
<dbReference type="PANTHER" id="PTHR37422">
    <property type="entry name" value="TEICHURONIC ACID BIOSYNTHESIS PROTEIN TUAE"/>
    <property type="match status" value="1"/>
</dbReference>
<feature type="transmembrane region" description="Helical" evidence="5">
    <location>
        <begin position="128"/>
        <end position="144"/>
    </location>
</feature>
<feature type="transmembrane region" description="Helical" evidence="5">
    <location>
        <begin position="227"/>
        <end position="243"/>
    </location>
</feature>
<feature type="transmembrane region" description="Helical" evidence="5">
    <location>
        <begin position="347"/>
        <end position="370"/>
    </location>
</feature>
<dbReference type="OrthoDB" id="4696754at2"/>
<feature type="transmembrane region" description="Helical" evidence="5">
    <location>
        <begin position="249"/>
        <end position="265"/>
    </location>
</feature>
<keyword evidence="4 5" id="KW-0472">Membrane</keyword>
<protein>
    <submittedName>
        <fullName evidence="7">O-antigen ligase domain-containing protein</fullName>
    </submittedName>
</protein>
<feature type="transmembrane region" description="Helical" evidence="5">
    <location>
        <begin position="151"/>
        <end position="173"/>
    </location>
</feature>
<evidence type="ECO:0000256" key="1">
    <source>
        <dbReference type="ARBA" id="ARBA00004141"/>
    </source>
</evidence>
<evidence type="ECO:0000256" key="3">
    <source>
        <dbReference type="ARBA" id="ARBA00022989"/>
    </source>
</evidence>
<dbReference type="EMBL" id="SOHE01000047">
    <property type="protein sequence ID" value="TFD49805.1"/>
    <property type="molecule type" value="Genomic_DNA"/>
</dbReference>
<feature type="transmembrane region" description="Helical" evidence="5">
    <location>
        <begin position="29"/>
        <end position="52"/>
    </location>
</feature>
<dbReference type="GO" id="GO:0016874">
    <property type="term" value="F:ligase activity"/>
    <property type="evidence" value="ECO:0007669"/>
    <property type="project" value="UniProtKB-KW"/>
</dbReference>
<evidence type="ECO:0000313" key="7">
    <source>
        <dbReference type="EMBL" id="TFD49805.1"/>
    </source>
</evidence>
<feature type="transmembrane region" description="Helical" evidence="5">
    <location>
        <begin position="104"/>
        <end position="122"/>
    </location>
</feature>
<comment type="caution">
    <text evidence="7">The sequence shown here is derived from an EMBL/GenBank/DDBJ whole genome shotgun (WGS) entry which is preliminary data.</text>
</comment>
<feature type="transmembrane region" description="Helical" evidence="5">
    <location>
        <begin position="277"/>
        <end position="293"/>
    </location>
</feature>
<keyword evidence="3 5" id="KW-1133">Transmembrane helix</keyword>
<evidence type="ECO:0000256" key="4">
    <source>
        <dbReference type="ARBA" id="ARBA00023136"/>
    </source>
</evidence>
<dbReference type="InterPro" id="IPR007016">
    <property type="entry name" value="O-antigen_ligase-rel_domated"/>
</dbReference>
<evidence type="ECO:0000313" key="8">
    <source>
        <dbReference type="Proteomes" id="UP000297447"/>
    </source>
</evidence>
<reference evidence="7 8" key="1">
    <citation type="submission" date="2019-03" db="EMBL/GenBank/DDBJ databases">
        <title>Genomics of glacier-inhabiting Cryobacterium strains.</title>
        <authorList>
            <person name="Liu Q."/>
            <person name="Xin Y.-H."/>
        </authorList>
    </citation>
    <scope>NUCLEOTIDE SEQUENCE [LARGE SCALE GENOMIC DNA]</scope>
    <source>
        <strain evidence="7 8">Hh14</strain>
    </source>
</reference>
<sequence>MHARRNTTLQVSTPVRPYRLSDLATRSEALISLLVILLWAQSIVPLTLQAWFFDKRQSLANDVYSMAPIPALLTSGLGALVLVVAVATIFLGVQARSQQRPPPAVLVVAVSPWLYIVSRDLYAGHTPSSASYAYPLVLTALWLVSSSVDRILSLLGLLVFSTAALSILMAVFVPASGIYRSASGIFAEAEKEILPWGLLVGMFGSPNNLGQYLALGFAALFFIRNRFFKVLAVSATSFAVLWTSSRSSVLAVGCCLVLAFILSRAGKRPLIRRSIPFVLLGLLIYVAALPFVTTDPSSYTNRGHIWAESLRSAQAEPVFGLGSSWYQDIAGYYNQLGSLAFHGHNQVVQTIVTGGSVFAALVLALILLLIVRASKEGRHGHFYPALFLSALLISCALEVSLGFVDRTFLFSVFLVPIALILFGRRELPVRVSTSLNMSAHSPASGQRDLRRPHAPRFSTVQCDAM</sequence>
<keyword evidence="2 5" id="KW-0812">Transmembrane</keyword>